<accession>A0ABY2T6T7</accession>
<sequence length="290" mass="33804">MGIIRVAKNNNYVVMNRTALNDNRLSWKAKGIMAYMLSMPDDWVFYMDELITHATDGKDSFKSGLKELKDNGYVERKPVRDEKTKRIVAWETIVHEAPIQQEEKPSVEIPPVEKPLEENPQVEKPLVENPPLLSIDNNQVLNKLNTDINQVLKERKEREEKKENRSVNPFLEIKNCFDSKIRISNFTDHRKMDRLLELYPDHLLIIEAMKLTADLGKLSIEYVEGILRNWAIEKGIHSYADWVSKEAKVNGMDKRHNKIKQIPRNSTIHARTGIEAFYEQLERDKRAWGG</sequence>
<dbReference type="RefSeq" id="WP_108030173.1">
    <property type="nucleotide sequence ID" value="NZ_PYUE01000003.1"/>
</dbReference>
<dbReference type="EMBL" id="SZPT01000001">
    <property type="protein sequence ID" value="TKI50573.1"/>
    <property type="molecule type" value="Genomic_DNA"/>
</dbReference>
<keyword evidence="4" id="KW-1185">Reference proteome</keyword>
<dbReference type="InterPro" id="IPR034829">
    <property type="entry name" value="DnaD-like_sf"/>
</dbReference>
<organism evidence="3 4">
    <name type="scientific">Lysinibacillus tabacifolii</name>
    <dbReference type="NCBI Taxonomy" id="1173107"/>
    <lineage>
        <taxon>Bacteria</taxon>
        <taxon>Bacillati</taxon>
        <taxon>Bacillota</taxon>
        <taxon>Bacilli</taxon>
        <taxon>Bacillales</taxon>
        <taxon>Bacillaceae</taxon>
        <taxon>Lysinibacillus</taxon>
    </lineage>
</organism>
<dbReference type="GO" id="GO:0003677">
    <property type="term" value="F:DNA binding"/>
    <property type="evidence" value="ECO:0007669"/>
    <property type="project" value="UniProtKB-KW"/>
</dbReference>
<dbReference type="PANTHER" id="PTHR37293">
    <property type="entry name" value="PHAGE REPLICATION PROTEIN-RELATED"/>
    <property type="match status" value="1"/>
</dbReference>
<name>A0ABY2T6T7_9BACI</name>
<protein>
    <submittedName>
        <fullName evidence="3">DNA-binding protein</fullName>
    </submittedName>
</protein>
<comment type="similarity">
    <text evidence="1">Belongs to the DnaB/DnaD family.</text>
</comment>
<dbReference type="PANTHER" id="PTHR37293:SF9">
    <property type="entry name" value="PHI ETA ORF 22-LIKE PROTEIN"/>
    <property type="match status" value="1"/>
</dbReference>
<evidence type="ECO:0000259" key="2">
    <source>
        <dbReference type="Pfam" id="PF07261"/>
    </source>
</evidence>
<dbReference type="InterPro" id="IPR053162">
    <property type="entry name" value="DnaD"/>
</dbReference>
<dbReference type="SUPFAM" id="SSF158499">
    <property type="entry name" value="DnaD domain-like"/>
    <property type="match status" value="1"/>
</dbReference>
<keyword evidence="3" id="KW-0238">DNA-binding</keyword>
<dbReference type="Gene3D" id="1.10.10.630">
    <property type="entry name" value="DnaD domain-like"/>
    <property type="match status" value="1"/>
</dbReference>
<feature type="domain" description="DnaB/C C-terminal" evidence="2">
    <location>
        <begin position="203"/>
        <end position="241"/>
    </location>
</feature>
<proteinExistence type="inferred from homology"/>
<evidence type="ECO:0000313" key="4">
    <source>
        <dbReference type="Proteomes" id="UP000308330"/>
    </source>
</evidence>
<reference evidence="3 4" key="1">
    <citation type="submission" date="2019-04" db="EMBL/GenBank/DDBJ databases">
        <title>Lysinibacillus genome sequencing.</title>
        <authorList>
            <person name="Dunlap C."/>
        </authorList>
    </citation>
    <scope>NUCLEOTIDE SEQUENCE [LARGE SCALE GENOMIC DNA]</scope>
    <source>
        <strain evidence="3 4">KCTC 33042</strain>
    </source>
</reference>
<evidence type="ECO:0000256" key="1">
    <source>
        <dbReference type="ARBA" id="ARBA00093462"/>
    </source>
</evidence>
<dbReference type="InterPro" id="IPR006343">
    <property type="entry name" value="DnaB/C_C"/>
</dbReference>
<comment type="caution">
    <text evidence="3">The sequence shown here is derived from an EMBL/GenBank/DDBJ whole genome shotgun (WGS) entry which is preliminary data.</text>
</comment>
<dbReference type="Proteomes" id="UP000308330">
    <property type="component" value="Unassembled WGS sequence"/>
</dbReference>
<dbReference type="Pfam" id="PF07261">
    <property type="entry name" value="DnaB_2"/>
    <property type="match status" value="1"/>
</dbReference>
<evidence type="ECO:0000313" key="3">
    <source>
        <dbReference type="EMBL" id="TKI50573.1"/>
    </source>
</evidence>
<gene>
    <name evidence="3" type="ORF">FC748_05005</name>
</gene>